<dbReference type="KEGG" id="snan:I6N98_01160"/>
<sequence length="165" mass="18248">MNDPATVKEEYLPTLVLPLRDSALVLPSHCVAEVMMAGSIEAEESSPHLLGFANWRERELPVLSFEALRDGQLPQQFRARQLAVLNAIGGAEGMSHFAVAVSAMPHHWELSEDQVETLEVPDDLQSPAIQGMIKVAGQSLVVPDWDYLQQQAMNAYQQRQPDSSD</sequence>
<evidence type="ECO:0000259" key="1">
    <source>
        <dbReference type="PROSITE" id="PS50851"/>
    </source>
</evidence>
<dbReference type="GO" id="GO:0006935">
    <property type="term" value="P:chemotaxis"/>
    <property type="evidence" value="ECO:0007669"/>
    <property type="project" value="InterPro"/>
</dbReference>
<protein>
    <submittedName>
        <fullName evidence="2">Chemotaxis protein CheW</fullName>
    </submittedName>
</protein>
<dbReference type="InterPro" id="IPR036061">
    <property type="entry name" value="CheW-like_dom_sf"/>
</dbReference>
<evidence type="ECO:0000313" key="3">
    <source>
        <dbReference type="Proteomes" id="UP000596063"/>
    </source>
</evidence>
<dbReference type="RefSeq" id="WP_198570004.1">
    <property type="nucleotide sequence ID" value="NZ_CP066167.1"/>
</dbReference>
<dbReference type="SUPFAM" id="SSF50341">
    <property type="entry name" value="CheW-like"/>
    <property type="match status" value="1"/>
</dbReference>
<feature type="domain" description="CheW-like" evidence="1">
    <location>
        <begin position="11"/>
        <end position="154"/>
    </location>
</feature>
<dbReference type="Pfam" id="PF01584">
    <property type="entry name" value="CheW"/>
    <property type="match status" value="1"/>
</dbReference>
<keyword evidence="3" id="KW-1185">Reference proteome</keyword>
<dbReference type="EMBL" id="CP066167">
    <property type="protein sequence ID" value="QQD18513.1"/>
    <property type="molecule type" value="Genomic_DNA"/>
</dbReference>
<reference evidence="2 3" key="1">
    <citation type="submission" date="2020-12" db="EMBL/GenBank/DDBJ databases">
        <authorList>
            <person name="Shan Y."/>
        </authorList>
    </citation>
    <scope>NUCLEOTIDE SEQUENCE [LARGE SCALE GENOMIC DNA]</scope>
    <source>
        <strain evidence="3">csc3.9</strain>
    </source>
</reference>
<dbReference type="InterPro" id="IPR002545">
    <property type="entry name" value="CheW-lke_dom"/>
</dbReference>
<dbReference type="GO" id="GO:0007165">
    <property type="term" value="P:signal transduction"/>
    <property type="evidence" value="ECO:0007669"/>
    <property type="project" value="InterPro"/>
</dbReference>
<name>A0A7T4UQ90_9GAMM</name>
<gene>
    <name evidence="2" type="ORF">I6N98_01160</name>
</gene>
<dbReference type="Proteomes" id="UP000596063">
    <property type="component" value="Chromosome"/>
</dbReference>
<proteinExistence type="predicted"/>
<accession>A0A7T4UQ90</accession>
<dbReference type="AlphaFoldDB" id="A0A7T4UQ90"/>
<evidence type="ECO:0000313" key="2">
    <source>
        <dbReference type="EMBL" id="QQD18513.1"/>
    </source>
</evidence>
<dbReference type="PROSITE" id="PS50851">
    <property type="entry name" value="CHEW"/>
    <property type="match status" value="1"/>
</dbReference>
<organism evidence="2 3">
    <name type="scientific">Spongiibacter nanhainus</name>
    <dbReference type="NCBI Taxonomy" id="2794344"/>
    <lineage>
        <taxon>Bacteria</taxon>
        <taxon>Pseudomonadati</taxon>
        <taxon>Pseudomonadota</taxon>
        <taxon>Gammaproteobacteria</taxon>
        <taxon>Cellvibrionales</taxon>
        <taxon>Spongiibacteraceae</taxon>
        <taxon>Spongiibacter</taxon>
    </lineage>
</organism>